<accession>A0A1F7UZ80</accession>
<dbReference type="InterPro" id="IPR011034">
    <property type="entry name" value="Formyl_transferase-like_C_sf"/>
</dbReference>
<dbReference type="Proteomes" id="UP000176846">
    <property type="component" value="Unassembled WGS sequence"/>
</dbReference>
<dbReference type="GO" id="GO:0005829">
    <property type="term" value="C:cytosol"/>
    <property type="evidence" value="ECO:0007669"/>
    <property type="project" value="TreeGrafter"/>
</dbReference>
<dbReference type="InterPro" id="IPR044135">
    <property type="entry name" value="Met-tRNA-FMT_C"/>
</dbReference>
<reference evidence="8 9" key="1">
    <citation type="journal article" date="2016" name="Nat. Commun.">
        <title>Thousands of microbial genomes shed light on interconnected biogeochemical processes in an aquifer system.</title>
        <authorList>
            <person name="Anantharaman K."/>
            <person name="Brown C.T."/>
            <person name="Hug L.A."/>
            <person name="Sharon I."/>
            <person name="Castelle C.J."/>
            <person name="Probst A.J."/>
            <person name="Thomas B.C."/>
            <person name="Singh A."/>
            <person name="Wilkins M.J."/>
            <person name="Karaoz U."/>
            <person name="Brodie E.L."/>
            <person name="Williams K.H."/>
            <person name="Hubbard S.S."/>
            <person name="Banfield J.F."/>
        </authorList>
    </citation>
    <scope>NUCLEOTIDE SEQUENCE [LARGE SCALE GENOMIC DNA]</scope>
</reference>
<evidence type="ECO:0000313" key="9">
    <source>
        <dbReference type="Proteomes" id="UP000176846"/>
    </source>
</evidence>
<keyword evidence="4 5" id="KW-0648">Protein biosynthesis</keyword>
<dbReference type="GO" id="GO:0004479">
    <property type="term" value="F:methionyl-tRNA formyltransferase activity"/>
    <property type="evidence" value="ECO:0007669"/>
    <property type="project" value="UniProtKB-UniRule"/>
</dbReference>
<protein>
    <recommendedName>
        <fullName evidence="2 5">Methionyl-tRNA formyltransferase</fullName>
        <ecNumber evidence="2 5">2.1.2.9</ecNumber>
    </recommendedName>
</protein>
<dbReference type="CDD" id="cd08704">
    <property type="entry name" value="Met_tRNA_FMT_C"/>
    <property type="match status" value="1"/>
</dbReference>
<feature type="domain" description="Formyl transferase C-terminal" evidence="7">
    <location>
        <begin position="204"/>
        <end position="304"/>
    </location>
</feature>
<keyword evidence="3 5" id="KW-0808">Transferase</keyword>
<dbReference type="AlphaFoldDB" id="A0A1F7UZ80"/>
<dbReference type="InterPro" id="IPR041711">
    <property type="entry name" value="Met-tRNA-FMT_N"/>
</dbReference>
<dbReference type="NCBIfam" id="TIGR00460">
    <property type="entry name" value="fmt"/>
    <property type="match status" value="1"/>
</dbReference>
<feature type="binding site" evidence="5">
    <location>
        <begin position="109"/>
        <end position="112"/>
    </location>
    <ligand>
        <name>(6S)-5,6,7,8-tetrahydrofolate</name>
        <dbReference type="ChEBI" id="CHEBI:57453"/>
    </ligand>
</feature>
<dbReference type="PANTHER" id="PTHR11138">
    <property type="entry name" value="METHIONYL-TRNA FORMYLTRANSFERASE"/>
    <property type="match status" value="1"/>
</dbReference>
<evidence type="ECO:0000256" key="1">
    <source>
        <dbReference type="ARBA" id="ARBA00010699"/>
    </source>
</evidence>
<dbReference type="SUPFAM" id="SSF50486">
    <property type="entry name" value="FMT C-terminal domain-like"/>
    <property type="match status" value="1"/>
</dbReference>
<evidence type="ECO:0000259" key="7">
    <source>
        <dbReference type="Pfam" id="PF02911"/>
    </source>
</evidence>
<dbReference type="Pfam" id="PF02911">
    <property type="entry name" value="Formyl_trans_C"/>
    <property type="match status" value="1"/>
</dbReference>
<sequence>MNRPSIAFAGTGTFAVPCLEALKKTTDIKLIISQPPKPSGKKRVLIKSPVCWMSEKLGLQIAIPRNIEDINDKISSLNLELLIVADYGQIIPNSTLKIPKYGCLNIHPSLLPRHRGPAPVVATILNGDCEAGITIIKMDEKMDHGPIVAQERCPLSGRETTSDLEAKLAQKASQLIVKYLPQFLAGNITLREQQHELATYHKLLKRSDGELRWTETAELIERKFRAYYPWPGIWLKKNIHGQEKIIKLLAVELLSGPVPVLAPGTFFWKDDILGITTIKEALKVNFLQIEGKKALTGEPFLRGYEDIIIRI</sequence>
<dbReference type="PANTHER" id="PTHR11138:SF5">
    <property type="entry name" value="METHIONYL-TRNA FORMYLTRANSFERASE, MITOCHONDRIAL"/>
    <property type="match status" value="1"/>
</dbReference>
<comment type="similarity">
    <text evidence="1 5">Belongs to the Fmt family.</text>
</comment>
<dbReference type="InterPro" id="IPR001555">
    <property type="entry name" value="GART_AS"/>
</dbReference>
<dbReference type="HAMAP" id="MF_00182">
    <property type="entry name" value="Formyl_trans"/>
    <property type="match status" value="1"/>
</dbReference>
<proteinExistence type="inferred from homology"/>
<dbReference type="InterPro" id="IPR005793">
    <property type="entry name" value="Formyl_trans_C"/>
</dbReference>
<comment type="catalytic activity">
    <reaction evidence="5">
        <text>L-methionyl-tRNA(fMet) + (6R)-10-formyltetrahydrofolate = N-formyl-L-methionyl-tRNA(fMet) + (6S)-5,6,7,8-tetrahydrofolate + H(+)</text>
        <dbReference type="Rhea" id="RHEA:24380"/>
        <dbReference type="Rhea" id="RHEA-COMP:9952"/>
        <dbReference type="Rhea" id="RHEA-COMP:9953"/>
        <dbReference type="ChEBI" id="CHEBI:15378"/>
        <dbReference type="ChEBI" id="CHEBI:57453"/>
        <dbReference type="ChEBI" id="CHEBI:78530"/>
        <dbReference type="ChEBI" id="CHEBI:78844"/>
        <dbReference type="ChEBI" id="CHEBI:195366"/>
        <dbReference type="EC" id="2.1.2.9"/>
    </reaction>
</comment>
<dbReference type="PROSITE" id="PS00373">
    <property type="entry name" value="GART"/>
    <property type="match status" value="1"/>
</dbReference>
<dbReference type="Gene3D" id="3.40.50.12230">
    <property type="match status" value="1"/>
</dbReference>
<comment type="caution">
    <text evidence="8">The sequence shown here is derived from an EMBL/GenBank/DDBJ whole genome shotgun (WGS) entry which is preliminary data.</text>
</comment>
<dbReference type="CDD" id="cd08646">
    <property type="entry name" value="FMT_core_Met-tRNA-FMT_N"/>
    <property type="match status" value="1"/>
</dbReference>
<evidence type="ECO:0000256" key="4">
    <source>
        <dbReference type="ARBA" id="ARBA00022917"/>
    </source>
</evidence>
<dbReference type="Pfam" id="PF00551">
    <property type="entry name" value="Formyl_trans_N"/>
    <property type="match status" value="1"/>
</dbReference>
<organism evidence="8 9">
    <name type="scientific">Candidatus Uhrbacteria bacterium RIFCSPLOWO2_01_FULL_47_25</name>
    <dbReference type="NCBI Taxonomy" id="1802402"/>
    <lineage>
        <taxon>Bacteria</taxon>
        <taxon>Candidatus Uhriibacteriota</taxon>
    </lineage>
</organism>
<dbReference type="InterPro" id="IPR002376">
    <property type="entry name" value="Formyl_transf_N"/>
</dbReference>
<evidence type="ECO:0000256" key="3">
    <source>
        <dbReference type="ARBA" id="ARBA00022679"/>
    </source>
</evidence>
<dbReference type="SUPFAM" id="SSF53328">
    <property type="entry name" value="Formyltransferase"/>
    <property type="match status" value="1"/>
</dbReference>
<comment type="function">
    <text evidence="5">Attaches a formyl group to the free amino group of methionyl-tRNA(fMet). The formyl group appears to play a dual role in the initiator identity of N-formylmethionyl-tRNA by promoting its recognition by IF2 and preventing the misappropriation of this tRNA by the elongation apparatus.</text>
</comment>
<dbReference type="InterPro" id="IPR036477">
    <property type="entry name" value="Formyl_transf_N_sf"/>
</dbReference>
<dbReference type="InterPro" id="IPR005794">
    <property type="entry name" value="Fmt"/>
</dbReference>
<name>A0A1F7UZ80_9BACT</name>
<evidence type="ECO:0000256" key="5">
    <source>
        <dbReference type="HAMAP-Rule" id="MF_00182"/>
    </source>
</evidence>
<dbReference type="EC" id="2.1.2.9" evidence="2 5"/>
<feature type="domain" description="Formyl transferase N-terminal" evidence="6">
    <location>
        <begin position="7"/>
        <end position="178"/>
    </location>
</feature>
<evidence type="ECO:0000259" key="6">
    <source>
        <dbReference type="Pfam" id="PF00551"/>
    </source>
</evidence>
<gene>
    <name evidence="5" type="primary">fmt</name>
    <name evidence="8" type="ORF">A2936_03710</name>
</gene>
<evidence type="ECO:0000256" key="2">
    <source>
        <dbReference type="ARBA" id="ARBA00012261"/>
    </source>
</evidence>
<evidence type="ECO:0000313" key="8">
    <source>
        <dbReference type="EMBL" id="OGL83027.1"/>
    </source>
</evidence>
<dbReference type="EMBL" id="MGEK01000004">
    <property type="protein sequence ID" value="OGL83027.1"/>
    <property type="molecule type" value="Genomic_DNA"/>
</dbReference>